<dbReference type="RefSeq" id="WP_074712279.1">
    <property type="nucleotide sequence ID" value="NZ_FNTV01000001.1"/>
</dbReference>
<feature type="transmembrane region" description="Helical" evidence="1">
    <location>
        <begin position="57"/>
        <end position="78"/>
    </location>
</feature>
<proteinExistence type="predicted"/>
<dbReference type="EMBL" id="FNTV01000001">
    <property type="protein sequence ID" value="SEE89974.1"/>
    <property type="molecule type" value="Genomic_DNA"/>
</dbReference>
<organism evidence="2 3">
    <name type="scientific">Arthrobacter alpinus</name>
    <dbReference type="NCBI Taxonomy" id="656366"/>
    <lineage>
        <taxon>Bacteria</taxon>
        <taxon>Bacillati</taxon>
        <taxon>Actinomycetota</taxon>
        <taxon>Actinomycetes</taxon>
        <taxon>Micrococcales</taxon>
        <taxon>Micrococcaceae</taxon>
        <taxon>Arthrobacter</taxon>
    </lineage>
</organism>
<dbReference type="AlphaFoldDB" id="A0A1H5MKX6"/>
<dbReference type="Proteomes" id="UP000182725">
    <property type="component" value="Unassembled WGS sequence"/>
</dbReference>
<accession>A0A1H5MKX6</accession>
<gene>
    <name evidence="2" type="ORF">SAMN04489740_3003</name>
</gene>
<reference evidence="2 3" key="1">
    <citation type="submission" date="2016-10" db="EMBL/GenBank/DDBJ databases">
        <authorList>
            <person name="de Groot N.N."/>
        </authorList>
    </citation>
    <scope>NUCLEOTIDE SEQUENCE [LARGE SCALE GENOMIC DNA]</scope>
    <source>
        <strain evidence="2 3">DSM 22274</strain>
    </source>
</reference>
<evidence type="ECO:0000313" key="3">
    <source>
        <dbReference type="Proteomes" id="UP000182725"/>
    </source>
</evidence>
<evidence type="ECO:0000313" key="2">
    <source>
        <dbReference type="EMBL" id="SEE89974.1"/>
    </source>
</evidence>
<name>A0A1H5MKX6_9MICC</name>
<protein>
    <submittedName>
        <fullName evidence="2">Uncharacterized protein</fullName>
    </submittedName>
</protein>
<evidence type="ECO:0000256" key="1">
    <source>
        <dbReference type="SAM" id="Phobius"/>
    </source>
</evidence>
<keyword evidence="1" id="KW-0812">Transmembrane</keyword>
<keyword evidence="1" id="KW-0472">Membrane</keyword>
<sequence length="131" mass="14814">MTIDGAGLPHNPPILLSIGHIQVTDQYVMTPSGTWPLAEVNVTTIDQTRITTYTPGWAIAMVVIFIWFFLLSLLFLLAKESRMGGFVSVHIQSGNYTYTEQMPVSNDFQRIDVFNRVHFLQTQIGRARSVR</sequence>
<keyword evidence="1" id="KW-1133">Transmembrane helix</keyword>